<comment type="function">
    <text evidence="7">Transcriptional regulator that specifically binds to GA-rich elements (GAGA-repeats) present in regulatory sequences of genes involved in developmental processes.</text>
</comment>
<dbReference type="GO" id="GO:0003700">
    <property type="term" value="F:DNA-binding transcription factor activity"/>
    <property type="evidence" value="ECO:0007669"/>
    <property type="project" value="UniProtKB-UniRule"/>
</dbReference>
<dbReference type="PANTHER" id="PTHR31421">
    <property type="entry name" value="PROTEIN BASIC PENTACYSTEINE3"/>
    <property type="match status" value="1"/>
</dbReference>
<keyword evidence="6 7" id="KW-0539">Nucleus</keyword>
<dbReference type="EnsemblPlants" id="Kaladp0039s0445.1.v1.1">
    <property type="protein sequence ID" value="Kaladp0039s0445.1.v1.1.CDS.1"/>
    <property type="gene ID" value="Kaladp0039s0445.v1.1"/>
</dbReference>
<evidence type="ECO:0000313" key="8">
    <source>
        <dbReference type="EnsemblPlants" id="Kaladp0039s0445.1.v1.1.CDS.1"/>
    </source>
</evidence>
<reference evidence="8" key="1">
    <citation type="submission" date="2021-01" db="UniProtKB">
        <authorList>
            <consortium name="EnsemblPlants"/>
        </authorList>
    </citation>
    <scope>IDENTIFICATION</scope>
</reference>
<evidence type="ECO:0000256" key="5">
    <source>
        <dbReference type="ARBA" id="ARBA00023163"/>
    </source>
</evidence>
<comment type="similarity">
    <text evidence="2 7">Belongs to the BBR/BPC family.</text>
</comment>
<dbReference type="GO" id="GO:0043565">
    <property type="term" value="F:sequence-specific DNA binding"/>
    <property type="evidence" value="ECO:0007669"/>
    <property type="project" value="TreeGrafter"/>
</dbReference>
<evidence type="ECO:0000256" key="7">
    <source>
        <dbReference type="RuleBase" id="RU367160"/>
    </source>
</evidence>
<evidence type="ECO:0000313" key="9">
    <source>
        <dbReference type="Proteomes" id="UP000594263"/>
    </source>
</evidence>
<keyword evidence="5 7" id="KW-0804">Transcription</keyword>
<dbReference type="GO" id="GO:0005634">
    <property type="term" value="C:nucleus"/>
    <property type="evidence" value="ECO:0007669"/>
    <property type="project" value="UniProtKB-SubCell"/>
</dbReference>
<dbReference type="InterPro" id="IPR010409">
    <property type="entry name" value="GAGA-bd_tscrpt_act"/>
</dbReference>
<dbReference type="Pfam" id="PF06217">
    <property type="entry name" value="GAGA_bind"/>
    <property type="match status" value="1"/>
</dbReference>
<sequence>MVEAKGELSLNELNLDDVNLPVPFYSCTGKPRSCYKWGNGGWQSARCTTALSMYPMPLMPNKRHSRMDGCKMSGNAFTKPTTRLATDGYDITVPIDMKK</sequence>
<evidence type="ECO:0000256" key="1">
    <source>
        <dbReference type="ARBA" id="ARBA00004123"/>
    </source>
</evidence>
<dbReference type="Proteomes" id="UP000594263">
    <property type="component" value="Unplaced"/>
</dbReference>
<dbReference type="SMART" id="SM01226">
    <property type="entry name" value="GAGA_bind"/>
    <property type="match status" value="1"/>
</dbReference>
<dbReference type="GO" id="GO:0009723">
    <property type="term" value="P:response to ethylene"/>
    <property type="evidence" value="ECO:0007669"/>
    <property type="project" value="TreeGrafter"/>
</dbReference>
<organism evidence="8 9">
    <name type="scientific">Kalanchoe fedtschenkoi</name>
    <name type="common">Lavender scallops</name>
    <name type="synonym">South American air plant</name>
    <dbReference type="NCBI Taxonomy" id="63787"/>
    <lineage>
        <taxon>Eukaryota</taxon>
        <taxon>Viridiplantae</taxon>
        <taxon>Streptophyta</taxon>
        <taxon>Embryophyta</taxon>
        <taxon>Tracheophyta</taxon>
        <taxon>Spermatophyta</taxon>
        <taxon>Magnoliopsida</taxon>
        <taxon>eudicotyledons</taxon>
        <taxon>Gunneridae</taxon>
        <taxon>Pentapetalae</taxon>
        <taxon>Saxifragales</taxon>
        <taxon>Crassulaceae</taxon>
        <taxon>Kalanchoe</taxon>
    </lineage>
</organism>
<evidence type="ECO:0000256" key="2">
    <source>
        <dbReference type="ARBA" id="ARBA00007911"/>
    </source>
</evidence>
<keyword evidence="4 7" id="KW-0238">DNA-binding</keyword>
<comment type="subcellular location">
    <subcellularLocation>
        <location evidence="1 7">Nucleus</location>
    </subcellularLocation>
</comment>
<protein>
    <recommendedName>
        <fullName evidence="7">GAGA-binding transcriptional activator</fullName>
    </recommendedName>
</protein>
<dbReference type="PANTHER" id="PTHR31421:SF2">
    <property type="entry name" value="PROTEIN BASIC PENTACYSTEINE6"/>
    <property type="match status" value="1"/>
</dbReference>
<proteinExistence type="inferred from homology"/>
<evidence type="ECO:0000256" key="4">
    <source>
        <dbReference type="ARBA" id="ARBA00023125"/>
    </source>
</evidence>
<evidence type="ECO:0000256" key="6">
    <source>
        <dbReference type="ARBA" id="ARBA00023242"/>
    </source>
</evidence>
<name>A0A7N0TKV0_KALFE</name>
<dbReference type="Gramene" id="Kaladp0039s0445.1.v1.1">
    <property type="protein sequence ID" value="Kaladp0039s0445.1.v1.1.CDS.1"/>
    <property type="gene ID" value="Kaladp0039s0445.v1.1"/>
</dbReference>
<dbReference type="AlphaFoldDB" id="A0A7N0TKV0"/>
<accession>A0A7N0TKV0</accession>
<keyword evidence="3 7" id="KW-0805">Transcription regulation</keyword>
<evidence type="ECO:0000256" key="3">
    <source>
        <dbReference type="ARBA" id="ARBA00023015"/>
    </source>
</evidence>
<keyword evidence="9" id="KW-1185">Reference proteome</keyword>